<dbReference type="GO" id="GO:0030149">
    <property type="term" value="P:sphingolipid catabolic process"/>
    <property type="evidence" value="ECO:0000318"/>
    <property type="project" value="GO_Central"/>
</dbReference>
<reference evidence="16 17" key="1">
    <citation type="journal article" date="2007" name="Science">
        <title>Sea anemone genome reveals ancestral eumetazoan gene repertoire and genomic organization.</title>
        <authorList>
            <person name="Putnam N.H."/>
            <person name="Srivastava M."/>
            <person name="Hellsten U."/>
            <person name="Dirks B."/>
            <person name="Chapman J."/>
            <person name="Salamov A."/>
            <person name="Terry A."/>
            <person name="Shapiro H."/>
            <person name="Lindquist E."/>
            <person name="Kapitonov V.V."/>
            <person name="Jurka J."/>
            <person name="Genikhovich G."/>
            <person name="Grigoriev I.V."/>
            <person name="Lucas S.M."/>
            <person name="Steele R.E."/>
            <person name="Finnerty J.R."/>
            <person name="Technau U."/>
            <person name="Martindale M.Q."/>
            <person name="Rokhsar D.S."/>
        </authorList>
    </citation>
    <scope>NUCLEOTIDE SEQUENCE [LARGE SCALE GENOMIC DNA]</scope>
    <source>
        <strain evidence="17">CH2 X CH6</strain>
    </source>
</reference>
<evidence type="ECO:0000256" key="4">
    <source>
        <dbReference type="ARBA" id="ARBA00006335"/>
    </source>
</evidence>
<feature type="transmembrane region" description="Helical" evidence="14">
    <location>
        <begin position="76"/>
        <end position="95"/>
    </location>
</feature>
<dbReference type="KEGG" id="nve:5520070"/>
<evidence type="ECO:0000256" key="11">
    <source>
        <dbReference type="ARBA" id="ARBA00022989"/>
    </source>
</evidence>
<proteinExistence type="inferred from homology"/>
<keyword evidence="11 14" id="KW-1133">Transmembrane helix</keyword>
<dbReference type="PANTHER" id="PTHR16320">
    <property type="entry name" value="SPHINGOMYELINASE FAMILY MEMBER"/>
    <property type="match status" value="1"/>
</dbReference>
<evidence type="ECO:0000256" key="2">
    <source>
        <dbReference type="ARBA" id="ARBA00004760"/>
    </source>
</evidence>
<comment type="similarity">
    <text evidence="4">Belongs to the neutral sphingomyelinase family.</text>
</comment>
<feature type="domain" description="Endonuclease/exonuclease/phosphatase" evidence="15">
    <location>
        <begin position="17"/>
        <end position="279"/>
    </location>
</feature>
<evidence type="ECO:0000313" key="17">
    <source>
        <dbReference type="Proteomes" id="UP000001593"/>
    </source>
</evidence>
<dbReference type="STRING" id="45351.A7RL32"/>
<gene>
    <name evidence="16" type="ORF">NEMVEDRAFT_v1g239044</name>
</gene>
<evidence type="ECO:0000256" key="5">
    <source>
        <dbReference type="ARBA" id="ARBA00012369"/>
    </source>
</evidence>
<dbReference type="InterPro" id="IPR005135">
    <property type="entry name" value="Endo/exonuclease/phosphatase"/>
</dbReference>
<dbReference type="InterPro" id="IPR038772">
    <property type="entry name" value="Sph/SMPD2-like"/>
</dbReference>
<evidence type="ECO:0000256" key="13">
    <source>
        <dbReference type="ARBA" id="ARBA00023136"/>
    </source>
</evidence>
<dbReference type="HOGENOM" id="CLU_034001_1_0_1"/>
<accession>A7RL32</accession>
<dbReference type="Proteomes" id="UP000001593">
    <property type="component" value="Unassembled WGS sequence"/>
</dbReference>
<dbReference type="OMA" id="LWTPNVG"/>
<dbReference type="FunCoup" id="A7RL32">
    <property type="interactions" value="207"/>
</dbReference>
<dbReference type="GO" id="GO:0005901">
    <property type="term" value="C:caveola"/>
    <property type="evidence" value="ECO:0000318"/>
    <property type="project" value="GO_Central"/>
</dbReference>
<evidence type="ECO:0000256" key="3">
    <source>
        <dbReference type="ARBA" id="ARBA00004991"/>
    </source>
</evidence>
<evidence type="ECO:0000256" key="14">
    <source>
        <dbReference type="SAM" id="Phobius"/>
    </source>
</evidence>
<dbReference type="PhylomeDB" id="A7RL32"/>
<dbReference type="InParanoid" id="A7RL32"/>
<evidence type="ECO:0000256" key="6">
    <source>
        <dbReference type="ARBA" id="ARBA00022692"/>
    </source>
</evidence>
<keyword evidence="6 14" id="KW-0812">Transmembrane</keyword>
<evidence type="ECO:0000256" key="9">
    <source>
        <dbReference type="ARBA" id="ARBA00022842"/>
    </source>
</evidence>
<dbReference type="EC" id="3.1.4.12" evidence="5"/>
<comment type="pathway">
    <text evidence="2">Lipid metabolism; sphingolipid metabolism.</text>
</comment>
<dbReference type="AlphaFoldDB" id="A7RL32"/>
<keyword evidence="10" id="KW-0746">Sphingolipid metabolism</keyword>
<keyword evidence="12" id="KW-0443">Lipid metabolism</keyword>
<dbReference type="GO" id="GO:0004767">
    <property type="term" value="F:sphingomyelin phosphodiesterase activity"/>
    <property type="evidence" value="ECO:0000318"/>
    <property type="project" value="GO_Central"/>
</dbReference>
<dbReference type="GO" id="GO:0005783">
    <property type="term" value="C:endoplasmic reticulum"/>
    <property type="evidence" value="ECO:0000318"/>
    <property type="project" value="GO_Central"/>
</dbReference>
<feature type="transmembrane region" description="Helical" evidence="14">
    <location>
        <begin position="337"/>
        <end position="357"/>
    </location>
</feature>
<sequence>MEDDAFVSGYKQNLRVLTLNCWGIPFISKQVKERFEHIAKELSTGKYDVVALQEVWNKSDYAVMCDKLSSTLPYSLYFYSGVIGSGMCVFSRYRITNSFTYRFSLNGYLYKLWHGDWLAGTSAGYCVIDHPIKPIHFFVSHLHAEYNRQDDEYLAHRVTQAYQFAQLIELITKPSDCVIVCGDMNSEPTDLCYRILCNLPGLTDTWLECNKEGYHGNTYGVSHNSFAGSTFQQAIQKGPSDGIRIDYIFYRGDRSNMELLDCHVTMSRIPWEEISYSDHEGVLATFCLKNDKVLEKGQEKVQQIESKCPTETNQDKFRETLKEVSSMMSVKLSTTPYHRHATALITVLLMFIILPIFLPEGDLLSYSMGTCLGVGLYIARILCSMLVTALVFYVFLNDRDEYHAYKDVYEAVNIRLVSL</sequence>
<dbReference type="PANTHER" id="PTHR16320:SF24">
    <property type="entry name" value="PHOSPHODIESTERASE, PUTATIVE-RELATED"/>
    <property type="match status" value="1"/>
</dbReference>
<dbReference type="GO" id="GO:0071944">
    <property type="term" value="C:cell periphery"/>
    <property type="evidence" value="ECO:0000318"/>
    <property type="project" value="GO_Central"/>
</dbReference>
<evidence type="ECO:0000256" key="10">
    <source>
        <dbReference type="ARBA" id="ARBA00022919"/>
    </source>
</evidence>
<dbReference type="GO" id="GO:0046872">
    <property type="term" value="F:metal ion binding"/>
    <property type="evidence" value="ECO:0007669"/>
    <property type="project" value="UniProtKB-KW"/>
</dbReference>
<keyword evidence="17" id="KW-1185">Reference proteome</keyword>
<evidence type="ECO:0000256" key="7">
    <source>
        <dbReference type="ARBA" id="ARBA00022723"/>
    </source>
</evidence>
<keyword evidence="13 14" id="KW-0472">Membrane</keyword>
<dbReference type="GO" id="GO:0046513">
    <property type="term" value="P:ceramide biosynthetic process"/>
    <property type="evidence" value="ECO:0000318"/>
    <property type="project" value="GO_Central"/>
</dbReference>
<dbReference type="EMBL" id="DS469517">
    <property type="protein sequence ID" value="EDO47789.1"/>
    <property type="molecule type" value="Genomic_DNA"/>
</dbReference>
<dbReference type="SUPFAM" id="SSF56219">
    <property type="entry name" value="DNase I-like"/>
    <property type="match status" value="1"/>
</dbReference>
<name>A7RL32_NEMVE</name>
<keyword evidence="7" id="KW-0479">Metal-binding</keyword>
<dbReference type="GO" id="GO:0006684">
    <property type="term" value="P:sphingomyelin metabolic process"/>
    <property type="evidence" value="ECO:0000318"/>
    <property type="project" value="GO_Central"/>
</dbReference>
<evidence type="ECO:0000259" key="15">
    <source>
        <dbReference type="Pfam" id="PF03372"/>
    </source>
</evidence>
<dbReference type="Pfam" id="PF03372">
    <property type="entry name" value="Exo_endo_phos"/>
    <property type="match status" value="1"/>
</dbReference>
<dbReference type="OrthoDB" id="387657at2759"/>
<evidence type="ECO:0000256" key="1">
    <source>
        <dbReference type="ARBA" id="ARBA00004141"/>
    </source>
</evidence>
<protein>
    <recommendedName>
        <fullName evidence="5">sphingomyelin phosphodiesterase</fullName>
        <ecNumber evidence="5">3.1.4.12</ecNumber>
    </recommendedName>
</protein>
<dbReference type="eggNOG" id="KOG3873">
    <property type="taxonomic scope" value="Eukaryota"/>
</dbReference>
<evidence type="ECO:0000256" key="8">
    <source>
        <dbReference type="ARBA" id="ARBA00022801"/>
    </source>
</evidence>
<feature type="transmembrane region" description="Helical" evidence="14">
    <location>
        <begin position="377"/>
        <end position="396"/>
    </location>
</feature>
<comment type="subcellular location">
    <subcellularLocation>
        <location evidence="1">Membrane</location>
        <topology evidence="1">Multi-pass membrane protein</topology>
    </subcellularLocation>
</comment>
<organism evidence="16 17">
    <name type="scientific">Nematostella vectensis</name>
    <name type="common">Starlet sea anemone</name>
    <dbReference type="NCBI Taxonomy" id="45351"/>
    <lineage>
        <taxon>Eukaryota</taxon>
        <taxon>Metazoa</taxon>
        <taxon>Cnidaria</taxon>
        <taxon>Anthozoa</taxon>
        <taxon>Hexacorallia</taxon>
        <taxon>Actiniaria</taxon>
        <taxon>Edwardsiidae</taxon>
        <taxon>Nematostella</taxon>
    </lineage>
</organism>
<evidence type="ECO:0000256" key="12">
    <source>
        <dbReference type="ARBA" id="ARBA00023098"/>
    </source>
</evidence>
<dbReference type="InterPro" id="IPR036691">
    <property type="entry name" value="Endo/exonu/phosph_ase_sf"/>
</dbReference>
<keyword evidence="8" id="KW-0378">Hydrolase</keyword>
<comment type="pathway">
    <text evidence="3">Sphingolipid metabolism.</text>
</comment>
<evidence type="ECO:0000313" key="16">
    <source>
        <dbReference type="EMBL" id="EDO47789.1"/>
    </source>
</evidence>
<dbReference type="Gene3D" id="3.60.10.10">
    <property type="entry name" value="Endonuclease/exonuclease/phosphatase"/>
    <property type="match status" value="1"/>
</dbReference>
<keyword evidence="9" id="KW-0460">Magnesium</keyword>